<dbReference type="GO" id="GO:0000160">
    <property type="term" value="P:phosphorelay signal transduction system"/>
    <property type="evidence" value="ECO:0007669"/>
    <property type="project" value="InterPro"/>
</dbReference>
<dbReference type="GO" id="GO:0003677">
    <property type="term" value="F:DNA binding"/>
    <property type="evidence" value="ECO:0007669"/>
    <property type="project" value="UniProtKB-KW"/>
</dbReference>
<dbReference type="Pfam" id="PF00072">
    <property type="entry name" value="Response_reg"/>
    <property type="match status" value="1"/>
</dbReference>
<dbReference type="PROSITE" id="PS00622">
    <property type="entry name" value="HTH_LUXR_1"/>
    <property type="match status" value="1"/>
</dbReference>
<dbReference type="EMBL" id="CP031229">
    <property type="protein sequence ID" value="AXH96454.1"/>
    <property type="molecule type" value="Genomic_DNA"/>
</dbReference>
<dbReference type="RefSeq" id="WP_114928219.1">
    <property type="nucleotide sequence ID" value="NZ_CP031229.1"/>
</dbReference>
<dbReference type="KEGG" id="orn:DV701_10265"/>
<dbReference type="SUPFAM" id="SSF52172">
    <property type="entry name" value="CheY-like"/>
    <property type="match status" value="1"/>
</dbReference>
<evidence type="ECO:0000256" key="3">
    <source>
        <dbReference type="ARBA" id="ARBA00023125"/>
    </source>
</evidence>
<dbReference type="InterPro" id="IPR058245">
    <property type="entry name" value="NreC/VraR/RcsB-like_REC"/>
</dbReference>
<evidence type="ECO:0000256" key="2">
    <source>
        <dbReference type="ARBA" id="ARBA00023015"/>
    </source>
</evidence>
<feature type="domain" description="Response regulatory" evidence="7">
    <location>
        <begin position="3"/>
        <end position="119"/>
    </location>
</feature>
<dbReference type="SMART" id="SM00421">
    <property type="entry name" value="HTH_LUXR"/>
    <property type="match status" value="1"/>
</dbReference>
<protein>
    <submittedName>
        <fullName evidence="8">DNA-binding response regulator</fullName>
    </submittedName>
</protein>
<reference evidence="8 9" key="1">
    <citation type="submission" date="2018-07" db="EMBL/GenBank/DDBJ databases">
        <title>Complete genome sequencing of Ornithinimicrobium sp. AMA3305.</title>
        <authorList>
            <person name="Bae J.-W."/>
        </authorList>
    </citation>
    <scope>NUCLEOTIDE SEQUENCE [LARGE SCALE GENOMIC DNA]</scope>
    <source>
        <strain evidence="8 9">AMA3305</strain>
    </source>
</reference>
<dbReference type="PROSITE" id="PS50043">
    <property type="entry name" value="HTH_LUXR_2"/>
    <property type="match status" value="1"/>
</dbReference>
<name>A0A345NN46_9MICO</name>
<dbReference type="Gene3D" id="3.40.50.2300">
    <property type="match status" value="1"/>
</dbReference>
<dbReference type="SUPFAM" id="SSF46894">
    <property type="entry name" value="C-terminal effector domain of the bipartite response regulators"/>
    <property type="match status" value="1"/>
</dbReference>
<dbReference type="PROSITE" id="PS50110">
    <property type="entry name" value="RESPONSE_REGULATORY"/>
    <property type="match status" value="1"/>
</dbReference>
<dbReference type="InterPro" id="IPR016032">
    <property type="entry name" value="Sig_transdc_resp-reg_C-effctor"/>
</dbReference>
<dbReference type="Pfam" id="PF00196">
    <property type="entry name" value="GerE"/>
    <property type="match status" value="1"/>
</dbReference>
<keyword evidence="1 5" id="KW-0597">Phosphoprotein</keyword>
<evidence type="ECO:0000256" key="5">
    <source>
        <dbReference type="PROSITE-ProRule" id="PRU00169"/>
    </source>
</evidence>
<organism evidence="8 9">
    <name type="scientific">Ornithinimicrobium avium</name>
    <dbReference type="NCBI Taxonomy" id="2283195"/>
    <lineage>
        <taxon>Bacteria</taxon>
        <taxon>Bacillati</taxon>
        <taxon>Actinomycetota</taxon>
        <taxon>Actinomycetes</taxon>
        <taxon>Micrococcales</taxon>
        <taxon>Ornithinimicrobiaceae</taxon>
        <taxon>Ornithinimicrobium</taxon>
    </lineage>
</organism>
<evidence type="ECO:0000256" key="4">
    <source>
        <dbReference type="ARBA" id="ARBA00023163"/>
    </source>
</evidence>
<sequence>MIRVLLADDEALFRGGLRMLLEAQDDLEVVAEVTDGAQAVARTLELVPDVVLMDLQMPVLDGLSALAELARRGSPAKVLVLTTFDLDRNLYEALRAGAAGFFLKSARPARLVEAVRAVADGDELLDPALTHRLLARWMEQAPAADQARLAHVTEREREVLALVGRGLTNKEIAGQLFVAESTVKTHVVRLLTKTRSRDRVQLVILAHDLGLRT</sequence>
<keyword evidence="2" id="KW-0805">Transcription regulation</keyword>
<dbReference type="CDD" id="cd17535">
    <property type="entry name" value="REC_NarL-like"/>
    <property type="match status" value="1"/>
</dbReference>
<evidence type="ECO:0000256" key="1">
    <source>
        <dbReference type="ARBA" id="ARBA00022553"/>
    </source>
</evidence>
<dbReference type="InterPro" id="IPR039420">
    <property type="entry name" value="WalR-like"/>
</dbReference>
<keyword evidence="9" id="KW-1185">Reference proteome</keyword>
<dbReference type="Proteomes" id="UP000253790">
    <property type="component" value="Chromosome"/>
</dbReference>
<evidence type="ECO:0000313" key="8">
    <source>
        <dbReference type="EMBL" id="AXH96454.1"/>
    </source>
</evidence>
<keyword evidence="4" id="KW-0804">Transcription</keyword>
<evidence type="ECO:0000259" key="7">
    <source>
        <dbReference type="PROSITE" id="PS50110"/>
    </source>
</evidence>
<feature type="modified residue" description="4-aspartylphosphate" evidence="5">
    <location>
        <position position="54"/>
    </location>
</feature>
<evidence type="ECO:0000259" key="6">
    <source>
        <dbReference type="PROSITE" id="PS50043"/>
    </source>
</evidence>
<proteinExistence type="predicted"/>
<dbReference type="AlphaFoldDB" id="A0A345NN46"/>
<dbReference type="PRINTS" id="PR00038">
    <property type="entry name" value="HTHLUXR"/>
</dbReference>
<dbReference type="PANTHER" id="PTHR43214:SF24">
    <property type="entry name" value="TRANSCRIPTIONAL REGULATORY PROTEIN NARL-RELATED"/>
    <property type="match status" value="1"/>
</dbReference>
<accession>A0A345NN46</accession>
<feature type="domain" description="HTH luxR-type" evidence="6">
    <location>
        <begin position="145"/>
        <end position="210"/>
    </location>
</feature>
<dbReference type="GO" id="GO:0006355">
    <property type="term" value="P:regulation of DNA-templated transcription"/>
    <property type="evidence" value="ECO:0007669"/>
    <property type="project" value="InterPro"/>
</dbReference>
<dbReference type="SMART" id="SM00448">
    <property type="entry name" value="REC"/>
    <property type="match status" value="1"/>
</dbReference>
<dbReference type="InterPro" id="IPR000792">
    <property type="entry name" value="Tscrpt_reg_LuxR_C"/>
</dbReference>
<dbReference type="OrthoDB" id="9808843at2"/>
<dbReference type="CDD" id="cd06170">
    <property type="entry name" value="LuxR_C_like"/>
    <property type="match status" value="1"/>
</dbReference>
<dbReference type="InterPro" id="IPR011006">
    <property type="entry name" value="CheY-like_superfamily"/>
</dbReference>
<dbReference type="InterPro" id="IPR001789">
    <property type="entry name" value="Sig_transdc_resp-reg_receiver"/>
</dbReference>
<gene>
    <name evidence="8" type="ORF">DV701_10265</name>
</gene>
<keyword evidence="3 8" id="KW-0238">DNA-binding</keyword>
<dbReference type="PANTHER" id="PTHR43214">
    <property type="entry name" value="TWO-COMPONENT RESPONSE REGULATOR"/>
    <property type="match status" value="1"/>
</dbReference>
<evidence type="ECO:0000313" key="9">
    <source>
        <dbReference type="Proteomes" id="UP000253790"/>
    </source>
</evidence>